<evidence type="ECO:0000259" key="4">
    <source>
        <dbReference type="PROSITE" id="PS50949"/>
    </source>
</evidence>
<evidence type="ECO:0000256" key="3">
    <source>
        <dbReference type="ARBA" id="ARBA00023163"/>
    </source>
</evidence>
<keyword evidence="1" id="KW-0805">Transcription regulation</keyword>
<dbReference type="SMART" id="SM00895">
    <property type="entry name" value="FCD"/>
    <property type="match status" value="1"/>
</dbReference>
<proteinExistence type="predicted"/>
<dbReference type="PANTHER" id="PTHR43537:SF5">
    <property type="entry name" value="UXU OPERON TRANSCRIPTIONAL REGULATOR"/>
    <property type="match status" value="1"/>
</dbReference>
<organism evidence="5 6">
    <name type="scientific">Paramicrobacterium agarici</name>
    <dbReference type="NCBI Taxonomy" id="630514"/>
    <lineage>
        <taxon>Bacteria</taxon>
        <taxon>Bacillati</taxon>
        <taxon>Actinomycetota</taxon>
        <taxon>Actinomycetes</taxon>
        <taxon>Micrococcales</taxon>
        <taxon>Microbacteriaceae</taxon>
        <taxon>Paramicrobacterium</taxon>
    </lineage>
</organism>
<dbReference type="Proteomes" id="UP000221369">
    <property type="component" value="Unassembled WGS sequence"/>
</dbReference>
<dbReference type="GO" id="GO:0003677">
    <property type="term" value="F:DNA binding"/>
    <property type="evidence" value="ECO:0007669"/>
    <property type="project" value="UniProtKB-KW"/>
</dbReference>
<dbReference type="InterPro" id="IPR000524">
    <property type="entry name" value="Tscrpt_reg_HTH_GntR"/>
</dbReference>
<dbReference type="SUPFAM" id="SSF46785">
    <property type="entry name" value="Winged helix' DNA-binding domain"/>
    <property type="match status" value="1"/>
</dbReference>
<sequence>MPAYPGDSATRISAELGSVSAGNSVPEIARRMLDLFTSGSIEAGTRLPPERQLSASLGVGRSAVRETLAALEILGIVEIRPGSGTYLRGSASELLPETLNWGLMLSAERTTELIELRGELEVSAATFAATRVDADQLASLRAHLDEMRAGLDDLPRFITADVAFHVAIAESAGNTVLTGMLQSVRSMLRLWVERGLRDRTQAEKALAEHAAIVAALEKNDADAAAAAMRAHMATAGERLASETT</sequence>
<keyword evidence="3" id="KW-0804">Transcription</keyword>
<dbReference type="PROSITE" id="PS50949">
    <property type="entry name" value="HTH_GNTR"/>
    <property type="match status" value="1"/>
</dbReference>
<dbReference type="Gene3D" id="1.20.120.530">
    <property type="entry name" value="GntR ligand-binding domain-like"/>
    <property type="match status" value="1"/>
</dbReference>
<gene>
    <name evidence="5" type="ORF">ATJ78_2963</name>
</gene>
<dbReference type="AlphaFoldDB" id="A0A2A9E1B8"/>
<dbReference type="InterPro" id="IPR036390">
    <property type="entry name" value="WH_DNA-bd_sf"/>
</dbReference>
<dbReference type="InterPro" id="IPR036388">
    <property type="entry name" value="WH-like_DNA-bd_sf"/>
</dbReference>
<keyword evidence="6" id="KW-1185">Reference proteome</keyword>
<dbReference type="RefSeq" id="WP_098408926.1">
    <property type="nucleotide sequence ID" value="NZ_PDJE01000001.1"/>
</dbReference>
<reference evidence="5 6" key="1">
    <citation type="submission" date="2017-10" db="EMBL/GenBank/DDBJ databases">
        <title>Sequencing the genomes of 1000 actinobacteria strains.</title>
        <authorList>
            <person name="Klenk H.-P."/>
        </authorList>
    </citation>
    <scope>NUCLEOTIDE SEQUENCE [LARGE SCALE GENOMIC DNA]</scope>
    <source>
        <strain evidence="5 6">DSM 21798</strain>
    </source>
</reference>
<dbReference type="GO" id="GO:0003700">
    <property type="term" value="F:DNA-binding transcription factor activity"/>
    <property type="evidence" value="ECO:0007669"/>
    <property type="project" value="InterPro"/>
</dbReference>
<dbReference type="CDD" id="cd07377">
    <property type="entry name" value="WHTH_GntR"/>
    <property type="match status" value="1"/>
</dbReference>
<dbReference type="Pfam" id="PF00392">
    <property type="entry name" value="GntR"/>
    <property type="match status" value="1"/>
</dbReference>
<dbReference type="PANTHER" id="PTHR43537">
    <property type="entry name" value="TRANSCRIPTIONAL REGULATOR, GNTR FAMILY"/>
    <property type="match status" value="1"/>
</dbReference>
<dbReference type="Pfam" id="PF07729">
    <property type="entry name" value="FCD"/>
    <property type="match status" value="1"/>
</dbReference>
<dbReference type="SMART" id="SM00345">
    <property type="entry name" value="HTH_GNTR"/>
    <property type="match status" value="1"/>
</dbReference>
<keyword evidence="2" id="KW-0238">DNA-binding</keyword>
<comment type="caution">
    <text evidence="5">The sequence shown here is derived from an EMBL/GenBank/DDBJ whole genome shotgun (WGS) entry which is preliminary data.</text>
</comment>
<evidence type="ECO:0000313" key="5">
    <source>
        <dbReference type="EMBL" id="PFG31980.1"/>
    </source>
</evidence>
<protein>
    <submittedName>
        <fullName evidence="5">GntR family transcriptional regulator</fullName>
    </submittedName>
</protein>
<dbReference type="InterPro" id="IPR011711">
    <property type="entry name" value="GntR_C"/>
</dbReference>
<dbReference type="SUPFAM" id="SSF48008">
    <property type="entry name" value="GntR ligand-binding domain-like"/>
    <property type="match status" value="1"/>
</dbReference>
<dbReference type="OrthoDB" id="3172099at2"/>
<dbReference type="PRINTS" id="PR00035">
    <property type="entry name" value="HTHGNTR"/>
</dbReference>
<evidence type="ECO:0000313" key="6">
    <source>
        <dbReference type="Proteomes" id="UP000221369"/>
    </source>
</evidence>
<evidence type="ECO:0000256" key="2">
    <source>
        <dbReference type="ARBA" id="ARBA00023125"/>
    </source>
</evidence>
<evidence type="ECO:0000256" key="1">
    <source>
        <dbReference type="ARBA" id="ARBA00023015"/>
    </source>
</evidence>
<name>A0A2A9E1B8_9MICO</name>
<feature type="domain" description="HTH gntR-type" evidence="4">
    <location>
        <begin position="22"/>
        <end position="90"/>
    </location>
</feature>
<dbReference type="EMBL" id="PDJE01000001">
    <property type="protein sequence ID" value="PFG31980.1"/>
    <property type="molecule type" value="Genomic_DNA"/>
</dbReference>
<dbReference type="Gene3D" id="1.10.10.10">
    <property type="entry name" value="Winged helix-like DNA-binding domain superfamily/Winged helix DNA-binding domain"/>
    <property type="match status" value="1"/>
</dbReference>
<dbReference type="InterPro" id="IPR008920">
    <property type="entry name" value="TF_FadR/GntR_C"/>
</dbReference>
<accession>A0A2A9E1B8</accession>